<organism evidence="1 2">
    <name type="scientific">Rhodofomes roseus</name>
    <dbReference type="NCBI Taxonomy" id="34475"/>
    <lineage>
        <taxon>Eukaryota</taxon>
        <taxon>Fungi</taxon>
        <taxon>Dikarya</taxon>
        <taxon>Basidiomycota</taxon>
        <taxon>Agaricomycotina</taxon>
        <taxon>Agaricomycetes</taxon>
        <taxon>Polyporales</taxon>
        <taxon>Rhodofomes</taxon>
    </lineage>
</organism>
<evidence type="ECO:0000313" key="2">
    <source>
        <dbReference type="Proteomes" id="UP000298390"/>
    </source>
</evidence>
<dbReference type="AlphaFoldDB" id="A0A4Y9YSG0"/>
<protein>
    <submittedName>
        <fullName evidence="1">Uncharacterized protein</fullName>
    </submittedName>
</protein>
<gene>
    <name evidence="1" type="ORF">EVJ58_g2493</name>
</gene>
<dbReference type="EMBL" id="SEKV01000092">
    <property type="protein sequence ID" value="TFY64637.1"/>
    <property type="molecule type" value="Genomic_DNA"/>
</dbReference>
<accession>A0A4Y9YSG0</accession>
<proteinExistence type="predicted"/>
<dbReference type="Proteomes" id="UP000298390">
    <property type="component" value="Unassembled WGS sequence"/>
</dbReference>
<sequence length="101" mass="11252">MATLAHIMINTETFFAETFLSKKKTKVAQHTQTQVADMCVAALELGLNTGKNSWAVQSPLREENLHHGVQRSVLQCYPAYTHEAPVAMGQICHWKEGAVTR</sequence>
<comment type="caution">
    <text evidence="1">The sequence shown here is derived from an EMBL/GenBank/DDBJ whole genome shotgun (WGS) entry which is preliminary data.</text>
</comment>
<reference evidence="1 2" key="1">
    <citation type="submission" date="2019-01" db="EMBL/GenBank/DDBJ databases">
        <title>Genome sequencing of the rare red list fungi Fomitopsis rosea.</title>
        <authorList>
            <person name="Buettner E."/>
            <person name="Kellner H."/>
        </authorList>
    </citation>
    <scope>NUCLEOTIDE SEQUENCE [LARGE SCALE GENOMIC DNA]</scope>
    <source>
        <strain evidence="1 2">DSM 105464</strain>
    </source>
</reference>
<name>A0A4Y9YSG0_9APHY</name>
<evidence type="ECO:0000313" key="1">
    <source>
        <dbReference type="EMBL" id="TFY64637.1"/>
    </source>
</evidence>